<dbReference type="InterPro" id="IPR041145">
    <property type="entry name" value="DUF5619"/>
</dbReference>
<sequence length="99" mass="11064">MKACKTSIKEYLSNPVKISEDPCPDFNKAKDIAKQKAKTLGTDPMLLAWYQGKTGDYVPKAECGSGDKPGWIVYAESRGGNITIDINDEEYIFIYRSHV</sequence>
<dbReference type="EMBL" id="CP061800">
    <property type="protein sequence ID" value="QTA88772.1"/>
    <property type="molecule type" value="Genomic_DNA"/>
</dbReference>
<name>A0A975BP00_9BACT</name>
<gene>
    <name evidence="2" type="ORF">dnm_048190</name>
</gene>
<dbReference type="Gene3D" id="3.30.1490.340">
    <property type="match status" value="1"/>
</dbReference>
<protein>
    <submittedName>
        <fullName evidence="2">DUF5619</fullName>
    </submittedName>
</protein>
<evidence type="ECO:0000313" key="2">
    <source>
        <dbReference type="EMBL" id="QTA88772.1"/>
    </source>
</evidence>
<feature type="domain" description="DUF5619" evidence="1">
    <location>
        <begin position="16"/>
        <end position="95"/>
    </location>
</feature>
<dbReference type="RefSeq" id="WP_207683384.1">
    <property type="nucleotide sequence ID" value="NZ_CP061800.1"/>
</dbReference>
<dbReference type="Proteomes" id="UP000663722">
    <property type="component" value="Chromosome"/>
</dbReference>
<dbReference type="KEGG" id="dmm:dnm_048190"/>
<evidence type="ECO:0000259" key="1">
    <source>
        <dbReference type="Pfam" id="PF18505"/>
    </source>
</evidence>
<proteinExistence type="predicted"/>
<dbReference type="AlphaFoldDB" id="A0A975BP00"/>
<keyword evidence="3" id="KW-1185">Reference proteome</keyword>
<reference evidence="2" key="1">
    <citation type="journal article" date="2021" name="Microb. Physiol.">
        <title>Proteogenomic Insights into the Physiology of Marine, Sulfate-Reducing, Filamentous Desulfonema limicola and Desulfonema magnum.</title>
        <authorList>
            <person name="Schnaars V."/>
            <person name="Wohlbrand L."/>
            <person name="Scheve S."/>
            <person name="Hinrichs C."/>
            <person name="Reinhardt R."/>
            <person name="Rabus R."/>
        </authorList>
    </citation>
    <scope>NUCLEOTIDE SEQUENCE</scope>
    <source>
        <strain evidence="2">4be13</strain>
    </source>
</reference>
<evidence type="ECO:0000313" key="3">
    <source>
        <dbReference type="Proteomes" id="UP000663722"/>
    </source>
</evidence>
<organism evidence="2 3">
    <name type="scientific">Desulfonema magnum</name>
    <dbReference type="NCBI Taxonomy" id="45655"/>
    <lineage>
        <taxon>Bacteria</taxon>
        <taxon>Pseudomonadati</taxon>
        <taxon>Thermodesulfobacteriota</taxon>
        <taxon>Desulfobacteria</taxon>
        <taxon>Desulfobacterales</taxon>
        <taxon>Desulfococcaceae</taxon>
        <taxon>Desulfonema</taxon>
    </lineage>
</organism>
<dbReference type="Pfam" id="PF18505">
    <property type="entry name" value="DUF5619"/>
    <property type="match status" value="1"/>
</dbReference>
<accession>A0A975BP00</accession>